<evidence type="ECO:0000313" key="5">
    <source>
        <dbReference type="EMBL" id="KAJ2687561.1"/>
    </source>
</evidence>
<keyword evidence="2" id="KW-0812">Transmembrane</keyword>
<evidence type="ECO:0000256" key="2">
    <source>
        <dbReference type="SAM" id="Phobius"/>
    </source>
</evidence>
<organism evidence="5 6">
    <name type="scientific">Coemansia spiralis</name>
    <dbReference type="NCBI Taxonomy" id="417178"/>
    <lineage>
        <taxon>Eukaryota</taxon>
        <taxon>Fungi</taxon>
        <taxon>Fungi incertae sedis</taxon>
        <taxon>Zoopagomycota</taxon>
        <taxon>Kickxellomycotina</taxon>
        <taxon>Kickxellomycetes</taxon>
        <taxon>Kickxellales</taxon>
        <taxon>Kickxellaceae</taxon>
        <taxon>Coemansia</taxon>
    </lineage>
</organism>
<dbReference type="InterPro" id="IPR006068">
    <property type="entry name" value="ATPase_P-typ_cation-transptr_C"/>
</dbReference>
<feature type="transmembrane region" description="Helical" evidence="2">
    <location>
        <begin position="900"/>
        <end position="918"/>
    </location>
</feature>
<proteinExistence type="predicted"/>
<evidence type="ECO:0000259" key="4">
    <source>
        <dbReference type="Pfam" id="PF09740"/>
    </source>
</evidence>
<gene>
    <name evidence="5" type="ORF">IWW39_002856</name>
</gene>
<dbReference type="Pfam" id="PF09740">
    <property type="entry name" value="DUF2043"/>
    <property type="match status" value="1"/>
</dbReference>
<name>A0A9W8GMB2_9FUNG</name>
<dbReference type="InterPro" id="IPR023214">
    <property type="entry name" value="HAD_sf"/>
</dbReference>
<feature type="transmembrane region" description="Helical" evidence="2">
    <location>
        <begin position="858"/>
        <end position="880"/>
    </location>
</feature>
<dbReference type="InterPro" id="IPR023298">
    <property type="entry name" value="ATPase_P-typ_TM_dom_sf"/>
</dbReference>
<dbReference type="PANTHER" id="PTHR13219">
    <property type="entry name" value="TRANSMEMBRANE PROTEIN 94"/>
    <property type="match status" value="1"/>
</dbReference>
<dbReference type="SUPFAM" id="SSF81665">
    <property type="entry name" value="Calcium ATPase, transmembrane domain M"/>
    <property type="match status" value="1"/>
</dbReference>
<keyword evidence="2" id="KW-1133">Transmembrane helix</keyword>
<feature type="transmembrane region" description="Helical" evidence="2">
    <location>
        <begin position="1762"/>
        <end position="1783"/>
    </location>
</feature>
<feature type="region of interest" description="Disordered" evidence="1">
    <location>
        <begin position="402"/>
        <end position="426"/>
    </location>
</feature>
<feature type="transmembrane region" description="Helical" evidence="2">
    <location>
        <begin position="1722"/>
        <end position="1741"/>
    </location>
</feature>
<feature type="transmembrane region" description="Helical" evidence="2">
    <location>
        <begin position="1625"/>
        <end position="1644"/>
    </location>
</feature>
<dbReference type="InterPro" id="IPR049431">
    <property type="entry name" value="UVSSA_C"/>
</dbReference>
<dbReference type="GO" id="GO:0000166">
    <property type="term" value="F:nucleotide binding"/>
    <property type="evidence" value="ECO:0007669"/>
    <property type="project" value="InterPro"/>
</dbReference>
<dbReference type="Pfam" id="PF20867">
    <property type="entry name" value="UVSSA_N"/>
    <property type="match status" value="1"/>
</dbReference>
<dbReference type="Gene3D" id="3.40.1110.10">
    <property type="entry name" value="Calcium-transporting ATPase, cytoplasmic domain N"/>
    <property type="match status" value="1"/>
</dbReference>
<dbReference type="Pfam" id="PF00689">
    <property type="entry name" value="Cation_ATPase_C"/>
    <property type="match status" value="1"/>
</dbReference>
<dbReference type="InterPro" id="IPR049408">
    <property type="entry name" value="UVSSA_N_a-solenoid_rpt"/>
</dbReference>
<dbReference type="PANTHER" id="PTHR13219:SF6">
    <property type="entry name" value="TRANSMEMBRANE PROTEIN 94"/>
    <property type="match status" value="1"/>
</dbReference>
<keyword evidence="2" id="KW-0472">Membrane</keyword>
<feature type="transmembrane region" description="Helical" evidence="2">
    <location>
        <begin position="1795"/>
        <end position="1815"/>
    </location>
</feature>
<feature type="compositionally biased region" description="Low complexity" evidence="1">
    <location>
        <begin position="408"/>
        <end position="421"/>
    </location>
</feature>
<dbReference type="Gene3D" id="3.40.50.1000">
    <property type="entry name" value="HAD superfamily/HAD-like"/>
    <property type="match status" value="2"/>
</dbReference>
<dbReference type="InterPro" id="IPR023299">
    <property type="entry name" value="ATPase_P-typ_cyto_dom_N"/>
</dbReference>
<dbReference type="InterPro" id="IPR039720">
    <property type="entry name" value="TMEM94"/>
</dbReference>
<protein>
    <submittedName>
        <fullName evidence="5">Uncharacterized protein</fullName>
    </submittedName>
</protein>
<evidence type="ECO:0000256" key="1">
    <source>
        <dbReference type="SAM" id="MobiDB-lite"/>
    </source>
</evidence>
<comment type="caution">
    <text evidence="5">The sequence shown here is derived from an EMBL/GenBank/DDBJ whole genome shotgun (WGS) entry which is preliminary data.</text>
</comment>
<dbReference type="EMBL" id="JANBTX010000069">
    <property type="protein sequence ID" value="KAJ2687561.1"/>
    <property type="molecule type" value="Genomic_DNA"/>
</dbReference>
<feature type="domain" description="Cation-transporting P-type ATPase C-terminal" evidence="3">
    <location>
        <begin position="1619"/>
        <end position="1816"/>
    </location>
</feature>
<dbReference type="SUPFAM" id="SSF81660">
    <property type="entry name" value="Metal cation-transporting ATPase, ATP-binding domain N"/>
    <property type="match status" value="1"/>
</dbReference>
<sequence length="1844" mass="204848">MSLEALVTELTETGLNSLDTDKLRELKRICKKDNGIHVVSTFNVLLMSLSKEHAQIRYSGLQAVNELFIRSHQFRLLVVASLPQILTLVFGAYQRPLPRPPEHAAKLKQLAAECMYSWVEKYGAGYQRLVIGFRFLRYMERVDFRAAARVFRRNDPVRIEKSRALHVENRSEYMLRALIAVRTGFLNMRPVIEEALRMLNGCFAILLPDIADLFAESGDSRIEDDGADIEEIMAVMAVNRHAVDIDFNPSRIIEAKEDSINAAVYDVIRDYLRLCVTKYEPQLRAWTDRLARLDSSSDPELGGLAEAVDKLKSRVVDVVPKCVDLGIDLAFIHAGSGRPDDEKSDDEFEDVPEDFYKTRNTSGKRPALESLSAPRHKRHQVFSLLGEPGLESDPTYIRPELLRSLQPRTTRSANASSTKSSSDFEDKLRETAPVVEYGPDLMYWGQDTVDTNTSGLEIRHRFLGSAREEATLSGTAADNLKKRAVFYSDAIKSQDAAGQREIKACRAPLKGGRLCPRRDLVKCPFHGPVIDRDEKGRPQGGFLVAEGDEETPSDSPVGGEQRQSTVATAETVNEIEWRDLEALVKLKQLPVASRKTKKEPPAKSALIDIPIAKHKLLELIDTDRALIVVPFHFDWRAASLRVLLGASSTVALLLIVNGAYILAKGHPQQSRGITSVVEASLILLSMLSAAWVLTRESRLEAYELDKRLRAVAGEIREWTGTYADLRTPQLPTVTTYMTLRDGAWRDVPTLLLVKDDVIALGYGETAPCEVGLRTGELAGLVLTRGQTLAPELMRSRLCLECRLWDPLSAGHQAMAGRVLFLVLDTPLRNHLEQIARHHQRTDKSVLQNQICVVVRLCLLRILPIVAAIAVVANAIIYGVVDVGQRSLRHMAMETIVGKTAYVLFPFACTALWPVYWIAVRIFTNACEVVLFDTLQRSKTEYEDMEDIDEFDVEALPPTKDISVGIGAIWGRMQWLWRNCDYQNLSRSSNLSETLGNITVICSIDKEGTIAEPFCTPEQIVVPDADEEDYAILDLEEQQVGSEVKAFIIDEGWEKYLPSLRPLGLNCGVNTLAHRMGKLRIDTTHKRHNCMRQQGKILSSQDTCLCKISRAIGFTNDDLARFHMLKEVDVFAPFHKATELLSRKDISAVASFTSAVLQSEDGAGRLQMLTDGNVELVLGMCLDYFDGSEIRPLSDRTMAMYYGLYLNALQQDLQCLAFAYRPLALDTRGLTWPGWGSPEQPKTNKQSIYVDIALESPVDESPRQFVAVVQAPAELAGGKEESHSGTEEGDNGVAGLGTVVDLPDHLTEVARLASIRSKSASTPPAMSDGKDGGFDYTSDDLRQFATEQDFLRDAITEQIFLGLVTFAYDPKVDVCDFVEDLSIAGIRFVYFSKAKGRQSKSFAERLGLETDWNTCILLSSVADSSCDDIIDDGYVEDHDIKAQLPRGIESIRSHLKEVDDIPLQISLFAECTPDSTREMINIFQENGDIVCCIGSALKDANTLTFAAADLAVGIEPIPHFNWIALGSNQVAALSGHDVANDGSISTSGALVTQYALGAALTCIPCPLFLQHDTSLYTLMQVISEARRLVGCIQQSGALLVASCLVLVLINLVCSLCLLPPALTGFMLLWVLWAMVPLLGMALLFVPHDENIMSTMPLKNQDHVSDMPRFAVYALIRMLPPIVVTILVYVTALERMLSDVPHLGQLASAFGRADWLALDQEQQWAVLAAQTFAMVAFVFHVVCVSSTLMYRTRSCLEFVPFRNFAWVVASALCLLMTFLFAALLLAFGEAHIGRVSWYTYLIAFAGPLVLLPLQDACKLHDKKRWTRLQKLAKLEFKTKLGQHSPL</sequence>
<dbReference type="Proteomes" id="UP001151516">
    <property type="component" value="Unassembled WGS sequence"/>
</dbReference>
<reference evidence="5" key="1">
    <citation type="submission" date="2022-07" db="EMBL/GenBank/DDBJ databases">
        <title>Phylogenomic reconstructions and comparative analyses of Kickxellomycotina fungi.</title>
        <authorList>
            <person name="Reynolds N.K."/>
            <person name="Stajich J.E."/>
            <person name="Barry K."/>
            <person name="Grigoriev I.V."/>
            <person name="Crous P."/>
            <person name="Smith M.E."/>
        </authorList>
    </citation>
    <scope>NUCLEOTIDE SEQUENCE</scope>
    <source>
        <strain evidence="5">CBS 109367</strain>
    </source>
</reference>
<dbReference type="Gene3D" id="1.20.1110.10">
    <property type="entry name" value="Calcium-transporting ATPase, transmembrane domain"/>
    <property type="match status" value="1"/>
</dbReference>
<feature type="transmembrane region" description="Helical" evidence="2">
    <location>
        <begin position="1595"/>
        <end position="1619"/>
    </location>
</feature>
<evidence type="ECO:0000259" key="3">
    <source>
        <dbReference type="Pfam" id="PF00689"/>
    </source>
</evidence>
<evidence type="ECO:0000313" key="6">
    <source>
        <dbReference type="Proteomes" id="UP001151516"/>
    </source>
</evidence>
<feature type="domain" description="UV-stimulated scaffold protein A C-terminal" evidence="4">
    <location>
        <begin position="431"/>
        <end position="538"/>
    </location>
</feature>
<keyword evidence="6" id="KW-1185">Reference proteome</keyword>
<accession>A0A9W8GMB2</accession>
<dbReference type="OrthoDB" id="5568754at2759"/>
<feature type="transmembrane region" description="Helical" evidence="2">
    <location>
        <begin position="1549"/>
        <end position="1568"/>
    </location>
</feature>
<feature type="transmembrane region" description="Helical" evidence="2">
    <location>
        <begin position="1668"/>
        <end position="1690"/>
    </location>
</feature>
<feature type="region of interest" description="Disordered" evidence="1">
    <location>
        <begin position="530"/>
        <end position="568"/>
    </location>
</feature>